<name>A0A1Y0ITE4_9BACL</name>
<dbReference type="Gene3D" id="2.40.420.20">
    <property type="match status" value="1"/>
</dbReference>
<sequence>MDLSQTNSTYGKCTQTGGGEPMNHIFRTGYLPLCLSALLLLAGCGNDQPEGAATEATPVSAYQVTTRDIPETILLPGRVVAGSEVAVSATVPGQLQGVSVKVGDRVQAGQLLATLNNPTAGSSLQEAKRNLQTLEGQLTQLQNLGGSTQSGRIGELQNQIRQRISDLTGAAEAGELPAEAELVASGQELLSLQTELARLQTQSAVSESLNQLRTPLLQGLQMQVEQARQLVKAAEAQAAASRITAPVAGTVLAQNAAKGTPALPGSPLFSIGSIEQVEFEVLLDPNIVPRLKAGQAAAVQVGTQPVAQTKLASVSPAVQPQAKSFTARTLLPNPNSVFKPGMIGQATITLSAHKGVLSVPKASVLTDQQGPFVMQITDGKASLVHIKPGYDNGTWVEVLSGLKKADQIVYGGVERVQPGTAVNVTETEPAS</sequence>
<dbReference type="Gene3D" id="2.40.30.170">
    <property type="match status" value="1"/>
</dbReference>
<feature type="domain" description="CusB-like beta-barrel" evidence="4">
    <location>
        <begin position="289"/>
        <end position="349"/>
    </location>
</feature>
<dbReference type="InterPro" id="IPR058625">
    <property type="entry name" value="MdtA-like_BSH"/>
</dbReference>
<evidence type="ECO:0000256" key="2">
    <source>
        <dbReference type="SAM" id="Coils"/>
    </source>
</evidence>
<dbReference type="Gene3D" id="2.40.50.100">
    <property type="match status" value="2"/>
</dbReference>
<feature type="domain" description="YknX-like C-terminal permuted SH3-like" evidence="5">
    <location>
        <begin position="356"/>
        <end position="424"/>
    </location>
</feature>
<protein>
    <submittedName>
        <fullName evidence="6">Uncharacterized protein</fullName>
    </submittedName>
</protein>
<keyword evidence="2" id="KW-0175">Coiled coil</keyword>
<evidence type="ECO:0000259" key="4">
    <source>
        <dbReference type="Pfam" id="PF25954"/>
    </source>
</evidence>
<gene>
    <name evidence="6" type="ORF">CBW65_20365</name>
</gene>
<dbReference type="Pfam" id="PF25917">
    <property type="entry name" value="BSH_RND"/>
    <property type="match status" value="1"/>
</dbReference>
<dbReference type="AlphaFoldDB" id="A0A1Y0ITE4"/>
<dbReference type="GO" id="GO:1990281">
    <property type="term" value="C:efflux pump complex"/>
    <property type="evidence" value="ECO:0007669"/>
    <property type="project" value="TreeGrafter"/>
</dbReference>
<dbReference type="NCBIfam" id="TIGR01730">
    <property type="entry name" value="RND_mfp"/>
    <property type="match status" value="1"/>
</dbReference>
<feature type="coiled-coil region" evidence="2">
    <location>
        <begin position="217"/>
        <end position="244"/>
    </location>
</feature>
<comment type="similarity">
    <text evidence="1">Belongs to the membrane fusion protein (MFP) (TC 8.A.1) family.</text>
</comment>
<dbReference type="PANTHER" id="PTHR30469">
    <property type="entry name" value="MULTIDRUG RESISTANCE PROTEIN MDTA"/>
    <property type="match status" value="1"/>
</dbReference>
<evidence type="ECO:0000313" key="7">
    <source>
        <dbReference type="Proteomes" id="UP000195437"/>
    </source>
</evidence>
<evidence type="ECO:0000259" key="3">
    <source>
        <dbReference type="Pfam" id="PF25917"/>
    </source>
</evidence>
<dbReference type="InterPro" id="IPR058637">
    <property type="entry name" value="YknX-like_C"/>
</dbReference>
<accession>A0A1Y0ITE4</accession>
<dbReference type="Pfam" id="PF25989">
    <property type="entry name" value="YknX_C"/>
    <property type="match status" value="1"/>
</dbReference>
<dbReference type="KEGG" id="tum:CBW65_20365"/>
<dbReference type="Pfam" id="PF25954">
    <property type="entry name" value="Beta-barrel_RND_2"/>
    <property type="match status" value="1"/>
</dbReference>
<keyword evidence="7" id="KW-1185">Reference proteome</keyword>
<evidence type="ECO:0000256" key="1">
    <source>
        <dbReference type="ARBA" id="ARBA00009477"/>
    </source>
</evidence>
<feature type="domain" description="Multidrug resistance protein MdtA-like barrel-sandwich hybrid" evidence="3">
    <location>
        <begin position="85"/>
        <end position="260"/>
    </location>
</feature>
<dbReference type="GO" id="GO:0015562">
    <property type="term" value="F:efflux transmembrane transporter activity"/>
    <property type="evidence" value="ECO:0007669"/>
    <property type="project" value="TreeGrafter"/>
</dbReference>
<dbReference type="InterPro" id="IPR006143">
    <property type="entry name" value="RND_pump_MFP"/>
</dbReference>
<dbReference type="Proteomes" id="UP000195437">
    <property type="component" value="Chromosome"/>
</dbReference>
<evidence type="ECO:0000313" key="6">
    <source>
        <dbReference type="EMBL" id="ARU63066.1"/>
    </source>
</evidence>
<organism evidence="6 7">
    <name type="scientific">Tumebacillus avium</name>
    <dbReference type="NCBI Taxonomy" id="1903704"/>
    <lineage>
        <taxon>Bacteria</taxon>
        <taxon>Bacillati</taxon>
        <taxon>Bacillota</taxon>
        <taxon>Bacilli</taxon>
        <taxon>Bacillales</taxon>
        <taxon>Alicyclobacillaceae</taxon>
        <taxon>Tumebacillus</taxon>
    </lineage>
</organism>
<dbReference type="InterPro" id="IPR058792">
    <property type="entry name" value="Beta-barrel_RND_2"/>
</dbReference>
<reference evidence="7" key="1">
    <citation type="submission" date="2017-05" db="EMBL/GenBank/DDBJ databases">
        <authorList>
            <person name="Sung H."/>
        </authorList>
    </citation>
    <scope>NUCLEOTIDE SEQUENCE [LARGE SCALE GENOMIC DNA]</scope>
    <source>
        <strain evidence="7">AR23208</strain>
    </source>
</reference>
<evidence type="ECO:0000259" key="5">
    <source>
        <dbReference type="Pfam" id="PF25989"/>
    </source>
</evidence>
<dbReference type="SUPFAM" id="SSF111369">
    <property type="entry name" value="HlyD-like secretion proteins"/>
    <property type="match status" value="2"/>
</dbReference>
<dbReference type="EMBL" id="CP021434">
    <property type="protein sequence ID" value="ARU63066.1"/>
    <property type="molecule type" value="Genomic_DNA"/>
</dbReference>
<proteinExistence type="inferred from homology"/>